<evidence type="ECO:0000256" key="2">
    <source>
        <dbReference type="ARBA" id="ARBA00023122"/>
    </source>
</evidence>
<gene>
    <name evidence="5" type="ORF">Cvel_22022</name>
</gene>
<dbReference type="VEuPathDB" id="CryptoDB:Cvel_22022"/>
<dbReference type="InterPro" id="IPR000644">
    <property type="entry name" value="CBS_dom"/>
</dbReference>
<reference evidence="5" key="1">
    <citation type="submission" date="2014-11" db="EMBL/GenBank/DDBJ databases">
        <authorList>
            <person name="Otto D Thomas"/>
            <person name="Naeem Raeece"/>
        </authorList>
    </citation>
    <scope>NUCLEOTIDE SEQUENCE</scope>
</reference>
<dbReference type="CDD" id="cd02205">
    <property type="entry name" value="CBS_pair_SF"/>
    <property type="match status" value="1"/>
</dbReference>
<dbReference type="EMBL" id="CDMZ01001242">
    <property type="protein sequence ID" value="CEM29556.1"/>
    <property type="molecule type" value="Genomic_DNA"/>
</dbReference>
<proteinExistence type="predicted"/>
<evidence type="ECO:0000259" key="4">
    <source>
        <dbReference type="PROSITE" id="PS51371"/>
    </source>
</evidence>
<evidence type="ECO:0000313" key="5">
    <source>
        <dbReference type="EMBL" id="CEM29556.1"/>
    </source>
</evidence>
<feature type="domain" description="CBS" evidence="4">
    <location>
        <begin position="319"/>
        <end position="376"/>
    </location>
</feature>
<dbReference type="Gene3D" id="3.10.580.10">
    <property type="entry name" value="CBS-domain"/>
    <property type="match status" value="3"/>
</dbReference>
<keyword evidence="1" id="KW-0677">Repeat</keyword>
<dbReference type="Pfam" id="PF00571">
    <property type="entry name" value="CBS"/>
    <property type="match status" value="3"/>
</dbReference>
<keyword evidence="2 3" id="KW-0129">CBS domain</keyword>
<dbReference type="InterPro" id="IPR046342">
    <property type="entry name" value="CBS_dom_sf"/>
</dbReference>
<dbReference type="PANTHER" id="PTHR13780">
    <property type="entry name" value="AMP-ACTIVATED PROTEIN KINASE, GAMMA REGULATORY SUBUNIT"/>
    <property type="match status" value="1"/>
</dbReference>
<dbReference type="SUPFAM" id="SSF54631">
    <property type="entry name" value="CBS-domain pair"/>
    <property type="match status" value="2"/>
</dbReference>
<feature type="domain" description="CBS" evidence="4">
    <location>
        <begin position="218"/>
        <end position="276"/>
    </location>
</feature>
<accession>A0A0G4GI98</accession>
<dbReference type="GO" id="GO:0005634">
    <property type="term" value="C:nucleus"/>
    <property type="evidence" value="ECO:0007669"/>
    <property type="project" value="TreeGrafter"/>
</dbReference>
<protein>
    <recommendedName>
        <fullName evidence="4">CBS domain-containing protein</fullName>
    </recommendedName>
</protein>
<evidence type="ECO:0000256" key="3">
    <source>
        <dbReference type="PROSITE-ProRule" id="PRU00703"/>
    </source>
</evidence>
<dbReference type="InterPro" id="IPR050511">
    <property type="entry name" value="AMPK_gamma/SDS23_families"/>
</dbReference>
<dbReference type="GO" id="GO:0005737">
    <property type="term" value="C:cytoplasm"/>
    <property type="evidence" value="ECO:0007669"/>
    <property type="project" value="TreeGrafter"/>
</dbReference>
<evidence type="ECO:0000256" key="1">
    <source>
        <dbReference type="ARBA" id="ARBA00022737"/>
    </source>
</evidence>
<name>A0A0G4GI98_9ALVE</name>
<organism evidence="5">
    <name type="scientific">Chromera velia CCMP2878</name>
    <dbReference type="NCBI Taxonomy" id="1169474"/>
    <lineage>
        <taxon>Eukaryota</taxon>
        <taxon>Sar</taxon>
        <taxon>Alveolata</taxon>
        <taxon>Colpodellida</taxon>
        <taxon>Chromeraceae</taxon>
        <taxon>Chromera</taxon>
    </lineage>
</organism>
<dbReference type="PROSITE" id="PS51371">
    <property type="entry name" value="CBS"/>
    <property type="match status" value="3"/>
</dbReference>
<dbReference type="AlphaFoldDB" id="A0A0G4GI98"/>
<dbReference type="PANTHER" id="PTHR13780:SF128">
    <property type="entry name" value="CBS DOMAIN-CONTAINING PROTEIN"/>
    <property type="match status" value="1"/>
</dbReference>
<dbReference type="SMART" id="SM00116">
    <property type="entry name" value="CBS"/>
    <property type="match status" value="3"/>
</dbReference>
<feature type="domain" description="CBS" evidence="4">
    <location>
        <begin position="23"/>
        <end position="83"/>
    </location>
</feature>
<sequence>MPVFQPIREFLDSQEVSSLLAENKRCLVSLPETATVAEGLQTLAKEGILSVPILDQDGEYEGALSVGDCLKNFTTMLEGNHPRWIDFADDIREESIRACAKLFLAKPVQKLQHPGELWLMTAGFKSSVLDACVESFNIQELHVHHRLYLCAPAQAEAHTETKGTEVTVVSVAPGSEKPGATGLKVSHVLSQTDVVRLIHKNADKFSEILSKTVDEVELTDHAVFTTSVTTSALKAFGFMAKDKKSSIGLVDEDGKLVGNLSSSDIRFCSNEDDFPLLLHPAGLFSLAVHGVSGAASKADLLEGKGPSPSDLTGKWGDVMSAWPLVSVKEESTLKEVLDALVKHSIHRVYVLDGEGKPVSIITLTDLLRLFTKPPPQ</sequence>